<organism evidence="1 2">
    <name type="scientific">Jannaschia pagri</name>
    <dbReference type="NCBI Taxonomy" id="2829797"/>
    <lineage>
        <taxon>Bacteria</taxon>
        <taxon>Pseudomonadati</taxon>
        <taxon>Pseudomonadota</taxon>
        <taxon>Alphaproteobacteria</taxon>
        <taxon>Rhodobacterales</taxon>
        <taxon>Roseobacteraceae</taxon>
        <taxon>Jannaschia</taxon>
    </lineage>
</organism>
<dbReference type="EMBL" id="BPFH01000002">
    <property type="protein sequence ID" value="GIT94711.1"/>
    <property type="molecule type" value="Genomic_DNA"/>
</dbReference>
<name>A0ABQ4NK43_9RHOB</name>
<dbReference type="SUPFAM" id="SSF52540">
    <property type="entry name" value="P-loop containing nucleoside triphosphate hydrolases"/>
    <property type="match status" value="1"/>
</dbReference>
<dbReference type="RefSeq" id="WP_220748227.1">
    <property type="nucleotide sequence ID" value="NZ_BPFH01000002.1"/>
</dbReference>
<sequence>MPCYVTPSQAALRLRTARRVMIVGRSGGGKTTLALRLSEQFKLPHYALDRDVIWLPGWHLRPKAEQRVLIQDLAARDRWIIDGSSPSSFDLRVPRADLILWVRIPRARALWQLAGRVLRHYGRVRPAMADGCPEPLPDLAFLSYVWNFDRDHAPRFLTEIDAHGPTVPVAVLRSRADMARLVCDAAVP</sequence>
<evidence type="ECO:0000313" key="1">
    <source>
        <dbReference type="EMBL" id="GIT94711.1"/>
    </source>
</evidence>
<dbReference type="PANTHER" id="PTHR37816">
    <property type="entry name" value="YALI0E33011P"/>
    <property type="match status" value="1"/>
</dbReference>
<comment type="caution">
    <text evidence="1">The sequence shown here is derived from an EMBL/GenBank/DDBJ whole genome shotgun (WGS) entry which is preliminary data.</text>
</comment>
<protein>
    <submittedName>
        <fullName evidence="1">ATPase AAA</fullName>
    </submittedName>
</protein>
<reference evidence="1 2" key="1">
    <citation type="submission" date="2021-05" db="EMBL/GenBank/DDBJ databases">
        <title>Bacteria Genome sequencing.</title>
        <authorList>
            <person name="Takabe Y."/>
            <person name="Nakajima Y."/>
            <person name="Suzuki S."/>
            <person name="Shiozaki T."/>
        </authorList>
    </citation>
    <scope>NUCLEOTIDE SEQUENCE [LARGE SCALE GENOMIC DNA]</scope>
    <source>
        <strain evidence="1 2">AI_62</strain>
    </source>
</reference>
<proteinExistence type="predicted"/>
<dbReference type="InterPro" id="IPR052922">
    <property type="entry name" value="Cytidylate_Kinase-2"/>
</dbReference>
<accession>A0ABQ4NK43</accession>
<evidence type="ECO:0000313" key="2">
    <source>
        <dbReference type="Proteomes" id="UP000786693"/>
    </source>
</evidence>
<dbReference type="Gene3D" id="3.40.50.300">
    <property type="entry name" value="P-loop containing nucleotide triphosphate hydrolases"/>
    <property type="match status" value="1"/>
</dbReference>
<dbReference type="PANTHER" id="PTHR37816:SF3">
    <property type="entry name" value="MODULATES DNA TOPOLOGY"/>
    <property type="match status" value="1"/>
</dbReference>
<keyword evidence="2" id="KW-1185">Reference proteome</keyword>
<gene>
    <name evidence="1" type="ORF">JANAI62_13340</name>
</gene>
<dbReference type="Proteomes" id="UP000786693">
    <property type="component" value="Unassembled WGS sequence"/>
</dbReference>
<dbReference type="InterPro" id="IPR027417">
    <property type="entry name" value="P-loop_NTPase"/>
</dbReference>